<evidence type="ECO:0008006" key="4">
    <source>
        <dbReference type="Google" id="ProtNLM"/>
    </source>
</evidence>
<organism evidence="2 3">
    <name type="scientific">Volvox africanus</name>
    <dbReference type="NCBI Taxonomy" id="51714"/>
    <lineage>
        <taxon>Eukaryota</taxon>
        <taxon>Viridiplantae</taxon>
        <taxon>Chlorophyta</taxon>
        <taxon>core chlorophytes</taxon>
        <taxon>Chlorophyceae</taxon>
        <taxon>CS clade</taxon>
        <taxon>Chlamydomonadales</taxon>
        <taxon>Volvocaceae</taxon>
        <taxon>Volvox</taxon>
    </lineage>
</organism>
<keyword evidence="3" id="KW-1185">Reference proteome</keyword>
<feature type="region of interest" description="Disordered" evidence="1">
    <location>
        <begin position="405"/>
        <end position="516"/>
    </location>
</feature>
<comment type="caution">
    <text evidence="2">The sequence shown here is derived from an EMBL/GenBank/DDBJ whole genome shotgun (WGS) entry which is preliminary data.</text>
</comment>
<gene>
    <name evidence="2" type="ORF">VaNZ11_016237</name>
</gene>
<feature type="compositionally biased region" description="Polar residues" evidence="1">
    <location>
        <begin position="429"/>
        <end position="444"/>
    </location>
</feature>
<evidence type="ECO:0000313" key="2">
    <source>
        <dbReference type="EMBL" id="GLI71138.1"/>
    </source>
</evidence>
<dbReference type="Proteomes" id="UP001165090">
    <property type="component" value="Unassembled WGS sequence"/>
</dbReference>
<feature type="compositionally biased region" description="Pro residues" evidence="1">
    <location>
        <begin position="88"/>
        <end position="105"/>
    </location>
</feature>
<reference evidence="2 3" key="1">
    <citation type="journal article" date="2023" name="IScience">
        <title>Expanded male sex-determining region conserved during the evolution of homothallism in the green alga Volvox.</title>
        <authorList>
            <person name="Yamamoto K."/>
            <person name="Matsuzaki R."/>
            <person name="Mahakham W."/>
            <person name="Heman W."/>
            <person name="Sekimoto H."/>
            <person name="Kawachi M."/>
            <person name="Minakuchi Y."/>
            <person name="Toyoda A."/>
            <person name="Nozaki H."/>
        </authorList>
    </citation>
    <scope>NUCLEOTIDE SEQUENCE [LARGE SCALE GENOMIC DNA]</scope>
    <source>
        <strain evidence="2 3">NIES-4468</strain>
    </source>
</reference>
<protein>
    <recommendedName>
        <fullName evidence="4">DUF2510 domain-containing protein</fullName>
    </recommendedName>
</protein>
<name>A0ABQ5SNS5_9CHLO</name>
<feature type="region of interest" description="Disordered" evidence="1">
    <location>
        <begin position="1"/>
        <end position="221"/>
    </location>
</feature>
<sequence>MDSNYACYGGSGAPYPPPGPADPNIPTAYAPGASQFRQSPSWQSMDSNKGRTEQSIPAAQPPKPWYGEPPSWDQAASGHGITAGSGPQMPPPVYQPSPGPGPSLPVGPESISAPSDAESYYGSNRWTWDGRQWRPSTHTGQQYYGTAGGQQQGGVGNDGKGTQWTGWNGEMWVHSGTEHSGSFGAGAPGGCNDGSSQMLPPYYHHPPSGSGQEPPAQQPLLPPRDIFAAAEPYGQIVAYHPAHPASSQPPPQSGASRRWGSEGPGDSKGFRAPSYQPASSSSQWNHGAGGTHGGPRDVGFPPAPSKLTGKRPRPVLNSYTADPRNRCVARFQAVEVSGEAAAQAHKGLAHRGIGSYDRPGSPLVSKAAVEHALAKLTFWVQALPKGIKPDLAQGASIVMAATTAPKSATTGPPAGPPAPSGSGGAGASQQVRQVPTSPWSQAAQDHSPIPGLAAASGALSQPLHNTAPMPSAAQKDSSCAPAPAALQTEDLSRGGGPTAAPGSPPADDSQMASVTPAAAPTNAIGMKYSGHAAVESDNASAGAADAPAGDIAAVTTLAGRAAFVVNTAGEGGGGAPSSSRHTLPLELPRPQAHEQPRPQLQPSDALGRPLSSNLRVRRQGLMMSLEKRLLAQGSAAASSSPTASPPSAPVG</sequence>
<proteinExistence type="predicted"/>
<evidence type="ECO:0000256" key="1">
    <source>
        <dbReference type="SAM" id="MobiDB-lite"/>
    </source>
</evidence>
<feature type="compositionally biased region" description="Gly residues" evidence="1">
    <location>
        <begin position="183"/>
        <end position="192"/>
    </location>
</feature>
<feature type="compositionally biased region" description="Gly residues" evidence="1">
    <location>
        <begin position="146"/>
        <end position="159"/>
    </location>
</feature>
<accession>A0ABQ5SNS5</accession>
<feature type="compositionally biased region" description="Polar residues" evidence="1">
    <location>
        <begin position="35"/>
        <end position="57"/>
    </location>
</feature>
<feature type="compositionally biased region" description="Pro residues" evidence="1">
    <location>
        <begin position="14"/>
        <end position="23"/>
    </location>
</feature>
<feature type="compositionally biased region" description="Low complexity" evidence="1">
    <location>
        <begin position="272"/>
        <end position="283"/>
    </location>
</feature>
<evidence type="ECO:0000313" key="3">
    <source>
        <dbReference type="Proteomes" id="UP001165090"/>
    </source>
</evidence>
<feature type="region of interest" description="Disordered" evidence="1">
    <location>
        <begin position="590"/>
        <end position="651"/>
    </location>
</feature>
<feature type="region of interest" description="Disordered" evidence="1">
    <location>
        <begin position="240"/>
        <end position="321"/>
    </location>
</feature>
<dbReference type="EMBL" id="BSDZ01000103">
    <property type="protein sequence ID" value="GLI71138.1"/>
    <property type="molecule type" value="Genomic_DNA"/>
</dbReference>